<dbReference type="InterPro" id="IPR058912">
    <property type="entry name" value="HTH_animal"/>
</dbReference>
<accession>A0ABM4CA19</accession>
<gene>
    <name evidence="3" type="primary">LOC136083012</name>
</gene>
<dbReference type="RefSeq" id="XP_065658496.1">
    <property type="nucleotide sequence ID" value="XM_065802424.1"/>
</dbReference>
<dbReference type="PANTHER" id="PTHR21301">
    <property type="entry name" value="REVERSE TRANSCRIPTASE"/>
    <property type="match status" value="1"/>
</dbReference>
<dbReference type="PANTHER" id="PTHR21301:SF10">
    <property type="entry name" value="REVERSE TRANSCRIPTASE DOMAIN-CONTAINING PROTEIN"/>
    <property type="match status" value="1"/>
</dbReference>
<evidence type="ECO:0000313" key="2">
    <source>
        <dbReference type="Proteomes" id="UP001652625"/>
    </source>
</evidence>
<evidence type="ECO:0000313" key="3">
    <source>
        <dbReference type="RefSeq" id="XP_065658496.1"/>
    </source>
</evidence>
<reference evidence="3" key="1">
    <citation type="submission" date="2025-08" db="UniProtKB">
        <authorList>
            <consortium name="RefSeq"/>
        </authorList>
    </citation>
    <scope>IDENTIFICATION</scope>
</reference>
<name>A0ABM4CA19_HYDVU</name>
<dbReference type="GeneID" id="136083012"/>
<protein>
    <submittedName>
        <fullName evidence="3">Uncharacterized protein LOC136083012</fullName>
    </submittedName>
</protein>
<sequence length="562" mass="65157">MKDIVIKIADKGSSLIVMDSTYYSDKLVYQDHLSSSIKYEKTNLNSDKLVFKNLLKMIDKHKCLTQNEIDYITKFEWKSSNFYVIPKMHKCKEIIKKVQESNSLVIEMQPPIDLKGRPIIAGIDSPTSHLSQFLHVILSPIVRKQKIYIKDDWDFLRKIPRKVELDSIILTCDIVNLHATIPHNLGLEAIKFWVEKHKNLIPERITTNFIIESASFILKNNNFLFDNQLFHQITGTAMGTDFAPDYACLSVGFLEETILFPKILPRFFSNDEVHTIEQFYFRYVDDGFNIWPKHLDINKFKLSLAELNNSITFTIDYGIELVEKENIYNIINFLDISVILQNNKYIKTDIFYKETNTHDYLNFTSHHPYHTKKNIPYSLAKRIIVFTSDYITENLHLAELKLWLKECNYPDIVIEKAFHNAKLQGPAQQKKPNEVVPLVTTFYSNLNCQPILTKTKLLLGLSTSERIQKIFSNINPVIAYKQPPNLLRQLTSAKFNSTTSNNKKIGIFKCNDSRCKICLFYLQEGQVVVSSEFEDMSNSMRVDKVLTAWATKSYLSLKPLGS</sequence>
<organism evidence="2 3">
    <name type="scientific">Hydra vulgaris</name>
    <name type="common">Hydra</name>
    <name type="synonym">Hydra attenuata</name>
    <dbReference type="NCBI Taxonomy" id="6087"/>
    <lineage>
        <taxon>Eukaryota</taxon>
        <taxon>Metazoa</taxon>
        <taxon>Cnidaria</taxon>
        <taxon>Hydrozoa</taxon>
        <taxon>Hydroidolina</taxon>
        <taxon>Anthoathecata</taxon>
        <taxon>Aplanulata</taxon>
        <taxon>Hydridae</taxon>
        <taxon>Hydra</taxon>
    </lineage>
</organism>
<proteinExistence type="predicted"/>
<dbReference type="Pfam" id="PF26215">
    <property type="entry name" value="HTH_animal"/>
    <property type="match status" value="1"/>
</dbReference>
<feature type="domain" description="Helix-turn-helix" evidence="1">
    <location>
        <begin position="360"/>
        <end position="419"/>
    </location>
</feature>
<keyword evidence="2" id="KW-1185">Reference proteome</keyword>
<dbReference type="Proteomes" id="UP001652625">
    <property type="component" value="Chromosome 08"/>
</dbReference>
<evidence type="ECO:0000259" key="1">
    <source>
        <dbReference type="Pfam" id="PF26215"/>
    </source>
</evidence>